<dbReference type="InterPro" id="IPR036465">
    <property type="entry name" value="vWFA_dom_sf"/>
</dbReference>
<dbReference type="RefSeq" id="WP_311368462.1">
    <property type="nucleotide sequence ID" value="NZ_JAVRHX010000002.1"/>
</dbReference>
<dbReference type="NCBIfam" id="TIGR01643">
    <property type="entry name" value="YD_repeat_2x"/>
    <property type="match status" value="7"/>
</dbReference>
<feature type="compositionally biased region" description="Polar residues" evidence="2">
    <location>
        <begin position="2480"/>
        <end position="2491"/>
    </location>
</feature>
<reference evidence="5 6" key="1">
    <citation type="submission" date="2023-09" db="EMBL/GenBank/DDBJ databases">
        <authorList>
            <person name="Rey-Velasco X."/>
        </authorList>
    </citation>
    <scope>NUCLEOTIDE SEQUENCE [LARGE SCALE GENOMIC DNA]</scope>
    <source>
        <strain evidence="5 6">P117</strain>
    </source>
</reference>
<dbReference type="InterPro" id="IPR056823">
    <property type="entry name" value="TEN-like_YD-shell"/>
</dbReference>
<proteinExistence type="predicted"/>
<dbReference type="NCBIfam" id="TIGR03696">
    <property type="entry name" value="Rhs_assc_core"/>
    <property type="match status" value="1"/>
</dbReference>
<dbReference type="CDD" id="cd00198">
    <property type="entry name" value="vWFA"/>
    <property type="match status" value="1"/>
</dbReference>
<dbReference type="InterPro" id="IPR050708">
    <property type="entry name" value="T6SS_VgrG/RHS"/>
</dbReference>
<dbReference type="InterPro" id="IPR045351">
    <property type="entry name" value="DUF6531"/>
</dbReference>
<keyword evidence="6" id="KW-1185">Reference proteome</keyword>
<dbReference type="Pfam" id="PF05593">
    <property type="entry name" value="RHS_repeat"/>
    <property type="match status" value="2"/>
</dbReference>
<dbReference type="Gene3D" id="2.60.120.380">
    <property type="match status" value="4"/>
</dbReference>
<dbReference type="PANTHER" id="PTHR32305:SF15">
    <property type="entry name" value="PROTEIN RHSA-RELATED"/>
    <property type="match status" value="1"/>
</dbReference>
<dbReference type="Gene3D" id="3.40.50.410">
    <property type="entry name" value="von Willebrand factor, type A domain"/>
    <property type="match status" value="1"/>
</dbReference>
<evidence type="ECO:0000256" key="2">
    <source>
        <dbReference type="SAM" id="MobiDB-lite"/>
    </source>
</evidence>
<dbReference type="PROSITE" id="PS50234">
    <property type="entry name" value="VWFA"/>
    <property type="match status" value="1"/>
</dbReference>
<feature type="signal peptide" evidence="3">
    <location>
        <begin position="1"/>
        <end position="28"/>
    </location>
</feature>
<dbReference type="EMBL" id="JAVRHX010000002">
    <property type="protein sequence ID" value="MDT0594942.1"/>
    <property type="molecule type" value="Genomic_DNA"/>
</dbReference>
<feature type="domain" description="VWFA" evidence="4">
    <location>
        <begin position="819"/>
        <end position="1039"/>
    </location>
</feature>
<keyword evidence="1" id="KW-0677">Repeat</keyword>
<dbReference type="Proteomes" id="UP001253545">
    <property type="component" value="Unassembled WGS sequence"/>
</dbReference>
<dbReference type="InterPro" id="IPR002035">
    <property type="entry name" value="VWF_A"/>
</dbReference>
<accession>A0ABU2ZQP6</accession>
<evidence type="ECO:0000256" key="3">
    <source>
        <dbReference type="SAM" id="SignalP"/>
    </source>
</evidence>
<feature type="chain" id="PRO_5045685690" evidence="3">
    <location>
        <begin position="29"/>
        <end position="2830"/>
    </location>
</feature>
<dbReference type="Gene3D" id="2.60.40.10">
    <property type="entry name" value="Immunoglobulins"/>
    <property type="match status" value="3"/>
</dbReference>
<name>A0ABU2ZQP6_9ALTE</name>
<evidence type="ECO:0000313" key="5">
    <source>
        <dbReference type="EMBL" id="MDT0594942.1"/>
    </source>
</evidence>
<protein>
    <submittedName>
        <fullName evidence="5">RHS repeat-associated core domain-containing protein</fullName>
    </submittedName>
</protein>
<dbReference type="Gene3D" id="2.180.10.10">
    <property type="entry name" value="RHS repeat-associated core"/>
    <property type="match status" value="2"/>
</dbReference>
<dbReference type="PANTHER" id="PTHR32305">
    <property type="match status" value="1"/>
</dbReference>
<dbReference type="Pfam" id="PF05345">
    <property type="entry name" value="He_PIG"/>
    <property type="match status" value="3"/>
</dbReference>
<evidence type="ECO:0000256" key="1">
    <source>
        <dbReference type="ARBA" id="ARBA00022737"/>
    </source>
</evidence>
<dbReference type="InterPro" id="IPR031325">
    <property type="entry name" value="RHS_repeat"/>
</dbReference>
<dbReference type="SUPFAM" id="SSF53300">
    <property type="entry name" value="vWA-like"/>
    <property type="match status" value="1"/>
</dbReference>
<evidence type="ECO:0000313" key="6">
    <source>
        <dbReference type="Proteomes" id="UP001253545"/>
    </source>
</evidence>
<sequence>MTFIRNLHNALKSTIAVSFLLFSTLAFASPINVGDVINDTIDAAGEVDQYEFTASQGDTLFFDVQSGSSVNFTWQVLSPTNQALFSSSFYADKGPIVLTESGEYVLSIASNNNRTGSYQVQVVNVPATSSTAIDLNVSIEGEISVQGEQDAFTFSLSEDHVIYFDRVSGNSAGRWALFDANDNEIFNGQFVDVQSLSLVASDYRLVLRGNGDDTFAYSFIVAVVPPVSLTNINVNDIVSGEISVQGEVDEFAFSLNEPADLFFDRISGASTSISWTLFDANRQSIFANTFWTDQEIEMLPTGSYILQIDGRVENTTPYEFQIAAIPEVSSTPITLDEQVSGEITVQGEKDAFTFSVSDNQEVFFDRQQGASFSISWSLTNDQGEVIFDIASWVDIEPTILPSGNYTLLIDGKGDDQPTYQFQIHKVPETQTIASELYLGAAGEIKTPGERQRFEFDIEEPTLLGVERLSGTLGSNYSLKLLDAEDVLIDTRGSFASSTTATLFNIQNIGRYSIEFDGNGDTVGAFNIRLWPVDQPEPKALTLDSIETLRLPSQGYSREYQFTATAGNPLFLNVDYRDAPRISFSLIAPNGRFLFLGRTDDANVTSLPETGTYRLIASSSTSINAVPTGNTSFIVSESNDTFVSQSAAELQITSASASFVSTDSPANISLTYTVTNNGSVATNVGAWKDQIQFYSDNEFRLAVANVNNAFDFTIPVELDNAQVLAPGESYTKDLVIAHPLRGQTVESFEIIITADIENAVYEASSDLNQFTLDSNFIFFEERPTTGTGAIALDIEDGSLLPANTPIVLSGTANLSGGAVNVYFVMDNSASTSNPSGFDANGDGSVDELDDFNGDGRNGDVLDVEISSAINIAKQVEQSASDTLVSVVPFNDNASALDLGPERFKQSFIRPDEQSVIGDDTNLDFALKNNVGRLFGTNFGAAISELLTQVRIAPPADQTIVFFLTDGQALNNANAEELQALAEFGITLFAFQINNNTITNSLQNIVDGINAHSNSIASAQSVVNPGDLPSLVLQSLALANVEINGAEVEALDAAGNFFSTVTLNEGANEFTIAALDSDDNRIEKRITLFGASANGDGSTSLEASQSQVVYDNVYFNRASNRLFVDAKLQNNGALPINDTVTVTLQTDPVAVRVSNADGETTNGLARVFFDDELGAGVASGEKSSPFKMILANPRRDRFSINGQALSAANSAPYFANSPIVSIEEGEEYNYLANAIDDDGDVLTYALELAPIGMQINEQTGQISWQPSQAQSGTHLVSLNVTDGKGGLAKQSYQLSVTTNVANLPPFITSTPKSLLLVDEAYAYQVAAIDPEGSTLLYELDSAPLGISINESTGLIQAAASSLSVQAISLELTVTDNQGGQAQQNWILSVRAENQVPVIVSDPITSVSAEASYFYAVQVDDDDSDLVFELNTAPLGLRINSTTGALSMSPTQAQIGEYDVEILVTDPFGAFAVQSFILQIVEDNEAPQVSIVLNPTEVALGQSTVATVIASDNAGLDSVSLTYLGVEQSLDGNNSVSITPSEAGEFVLSATAVDISGLSSDDTASLRVFDIADNDAPIVSIESPEQRSTASFLTDIIGTIEADDLREYVLQYALASEYDALTIADEGPQWTTFAEGTQAAQSALLGTFDPTILRNDDYVVRLLAEDINGNKAAAAIFIGLTGESKIGVFQLTYTDLSIPISNIPIEINRVYRSTDAAVAGELGYGWHFQFSNPDIRETIPVAEMEETLGLFVTNPYSAETRVYLNAPDGKRIGFTFDPEPVPSLFGNSFVPKFIPDPGVFYELEVDPVTISQTSDGNFVLFLLSFNYNPQNFTLIEPNGTKWQYNQFRGLNSVSDRNGNELVYTDEGIFHSSGIAVRFDRDTEGRIVAINDPEGDSLQYEYNSLGELVSFTDRMGQTETYTYLDSPQHFMEQLTDVNGNITRIEFDDDGRLAGTVDGLGNRIAQAWEPESFMGTITDAKGQVTLLEYDLRGNIIREEDPLGNAKTYVIDANNNETRVTDENGNTTEFAYDEMGNVIAETNALGFTSTFGFDEFANQTSVVNPLGHAAQSVFDENGNLISLTMPDGSVFTYVYDIEGRLISMTDAVGNQTTYEYTGSFITPTRVTLPDGNTQLRTLDQRGFVTSITDEIGNTVTITRDANGRAIQQVDADGHLYEFVYEGNLLVTIRYPAGQSKFFDYNASNQLIRTRFDDGTEINFAYDPNGNVTSVVDIDGNITSYDYDALDRKVTRTDATGASERYEYDAIGNLIAKTDRRGYKINYQYDALNRLLAETWLDSNDDIVWQLLSTYDALGNVLSMNDGSSNITNTYDANNRVLTHEVSIVSGPTSTLSMLYDGNDKLIEVSDSASSQRLSYNNRQLLSSIALAADSKELAADINYDPRGLRASLTRKLDTATLGTSSYAFNARHLAQMISHDVNGTIYGFDYVWDGNRRVSMQTQDTETIDYSYDNRDQLLTANRSENANEQYSFDANGNPSDDASIGEGNRLLSQGDIDYTYDDAGNMLTRTDNTTGQVASFTYDHRSRLTAVKLVDNAGVTISDIQYSYDALDRRVKRSVNNDVAYTNYVMSDAWTDMEVNGDVSVRYLNGANTDEKLARLVNGDAAWYLTDKQQSVHGLVDSNGNMLNEIDYDSFGKIISQTNPLEGDRFTFTGREYEADINVYDYRARAYDPAARRFISEDPIGFEANDANLYRYVFNNPLNATDPSGKSAAQEYGVILCKIVVPQAGQYKVVGQCLSDLYEGIGKGIASSTANDGLVLEFGGCIAKGIINNTAGEAGGAVNSFGGAVGSAINNMNGPGGFGGGSPGDAAIALACGAF</sequence>
<feature type="region of interest" description="Disordered" evidence="2">
    <location>
        <begin position="2480"/>
        <end position="2499"/>
    </location>
</feature>
<dbReference type="Pfam" id="PF25023">
    <property type="entry name" value="TEN_YD-shell"/>
    <property type="match status" value="2"/>
</dbReference>
<comment type="caution">
    <text evidence="5">The sequence shown here is derived from an EMBL/GenBank/DDBJ whole genome shotgun (WGS) entry which is preliminary data.</text>
</comment>
<gene>
    <name evidence="5" type="ORF">RM552_08830</name>
</gene>
<dbReference type="SUPFAM" id="SSF49313">
    <property type="entry name" value="Cadherin-like"/>
    <property type="match status" value="3"/>
</dbReference>
<evidence type="ECO:0000259" key="4">
    <source>
        <dbReference type="PROSITE" id="PS50234"/>
    </source>
</evidence>
<dbReference type="InterPro" id="IPR015919">
    <property type="entry name" value="Cadherin-like_sf"/>
</dbReference>
<dbReference type="InterPro" id="IPR006530">
    <property type="entry name" value="YD"/>
</dbReference>
<dbReference type="SUPFAM" id="SSF69304">
    <property type="entry name" value="Tricorn protease N-terminal domain"/>
    <property type="match status" value="2"/>
</dbReference>
<keyword evidence="3" id="KW-0732">Signal</keyword>
<dbReference type="InterPro" id="IPR022385">
    <property type="entry name" value="Rhs_assc_core"/>
</dbReference>
<dbReference type="InterPro" id="IPR013783">
    <property type="entry name" value="Ig-like_fold"/>
</dbReference>
<dbReference type="Pfam" id="PF20148">
    <property type="entry name" value="DUF6531"/>
    <property type="match status" value="1"/>
</dbReference>
<organism evidence="5 6">
    <name type="scientific">Glaciecola petra</name>
    <dbReference type="NCBI Taxonomy" id="3075602"/>
    <lineage>
        <taxon>Bacteria</taxon>
        <taxon>Pseudomonadati</taxon>
        <taxon>Pseudomonadota</taxon>
        <taxon>Gammaproteobacteria</taxon>
        <taxon>Alteromonadales</taxon>
        <taxon>Alteromonadaceae</taxon>
        <taxon>Glaciecola</taxon>
    </lineage>
</organism>